<reference evidence="3" key="1">
    <citation type="submission" date="2017-02" db="UniProtKB">
        <authorList>
            <consortium name="WormBaseParasite"/>
        </authorList>
    </citation>
    <scope>IDENTIFICATION</scope>
</reference>
<dbReference type="AlphaFoldDB" id="A0A0N4VFF1"/>
<organism evidence="3">
    <name type="scientific">Enterobius vermicularis</name>
    <name type="common">Human pinworm</name>
    <dbReference type="NCBI Taxonomy" id="51028"/>
    <lineage>
        <taxon>Eukaryota</taxon>
        <taxon>Metazoa</taxon>
        <taxon>Ecdysozoa</taxon>
        <taxon>Nematoda</taxon>
        <taxon>Chromadorea</taxon>
        <taxon>Rhabditida</taxon>
        <taxon>Spirurina</taxon>
        <taxon>Oxyuridomorpha</taxon>
        <taxon>Oxyuroidea</taxon>
        <taxon>Oxyuridae</taxon>
        <taxon>Enterobius</taxon>
    </lineage>
</organism>
<dbReference type="EMBL" id="UXUI01009669">
    <property type="protein sequence ID" value="VDD94129.1"/>
    <property type="molecule type" value="Genomic_DNA"/>
</dbReference>
<evidence type="ECO:0000313" key="3">
    <source>
        <dbReference type="WBParaSite" id="EVEC_0000947001-mRNA-1"/>
    </source>
</evidence>
<sequence>MSIDQSNSVCIGLTLDRPLPYPTAFATFHRGLPRNCIAYYSTDDNINGNEECPNAKTSVMRMDDEAATFNEQQPSSYKVLIDGVCDVIVLV</sequence>
<dbReference type="WBParaSite" id="EVEC_0000947001-mRNA-1">
    <property type="protein sequence ID" value="EVEC_0000947001-mRNA-1"/>
    <property type="gene ID" value="EVEC_0000947001"/>
</dbReference>
<accession>A0A0N4VFF1</accession>
<evidence type="ECO:0000313" key="2">
    <source>
        <dbReference type="Proteomes" id="UP000274131"/>
    </source>
</evidence>
<dbReference type="Proteomes" id="UP000274131">
    <property type="component" value="Unassembled WGS sequence"/>
</dbReference>
<gene>
    <name evidence="1" type="ORF">EVEC_LOCUS8880</name>
</gene>
<evidence type="ECO:0000313" key="1">
    <source>
        <dbReference type="EMBL" id="VDD94129.1"/>
    </source>
</evidence>
<proteinExistence type="predicted"/>
<keyword evidence="2" id="KW-1185">Reference proteome</keyword>
<reference evidence="1 2" key="2">
    <citation type="submission" date="2018-10" db="EMBL/GenBank/DDBJ databases">
        <authorList>
            <consortium name="Pathogen Informatics"/>
        </authorList>
    </citation>
    <scope>NUCLEOTIDE SEQUENCE [LARGE SCALE GENOMIC DNA]</scope>
</reference>
<name>A0A0N4VFF1_ENTVE</name>
<protein>
    <submittedName>
        <fullName evidence="1 3">Uncharacterized protein</fullName>
    </submittedName>
</protein>